<proteinExistence type="predicted"/>
<name>A0A2T7PYJ1_POMCA</name>
<evidence type="ECO:0000313" key="2">
    <source>
        <dbReference type="Proteomes" id="UP000245119"/>
    </source>
</evidence>
<organism evidence="1 2">
    <name type="scientific">Pomacea canaliculata</name>
    <name type="common">Golden apple snail</name>
    <dbReference type="NCBI Taxonomy" id="400727"/>
    <lineage>
        <taxon>Eukaryota</taxon>
        <taxon>Metazoa</taxon>
        <taxon>Spiralia</taxon>
        <taxon>Lophotrochozoa</taxon>
        <taxon>Mollusca</taxon>
        <taxon>Gastropoda</taxon>
        <taxon>Caenogastropoda</taxon>
        <taxon>Architaenioglossa</taxon>
        <taxon>Ampullarioidea</taxon>
        <taxon>Ampullariidae</taxon>
        <taxon>Pomacea</taxon>
    </lineage>
</organism>
<keyword evidence="2" id="KW-1185">Reference proteome</keyword>
<dbReference type="AlphaFoldDB" id="A0A2T7PYJ1"/>
<evidence type="ECO:0000313" key="1">
    <source>
        <dbReference type="EMBL" id="PVD38496.1"/>
    </source>
</evidence>
<gene>
    <name evidence="1" type="ORF">C0Q70_01111</name>
</gene>
<sequence length="203" mass="22320">MTSIVRPVFARSLTPVSPGFTAQVQAALPSLVCKHLTVDFTCEVSTGVKRAERVVSALCPPRGPHRFGVAHLFLHRAAVYRRAVTTQAIGFGAATSDGGRSGEVQGVTGVWTRPLQPIETCERFDRFSREWHHENKQCQITRRYSSSHNHPKGIHAQSRVEALAGWQITTGEKVPKALEKCVFQSELKGPGPKPVNFFNAHLG</sequence>
<accession>A0A2T7PYJ1</accession>
<protein>
    <submittedName>
        <fullName evidence="1">Uncharacterized protein</fullName>
    </submittedName>
</protein>
<dbReference type="Proteomes" id="UP000245119">
    <property type="component" value="Linkage Group LG1"/>
</dbReference>
<dbReference type="EMBL" id="PZQS01000001">
    <property type="protein sequence ID" value="PVD38496.1"/>
    <property type="molecule type" value="Genomic_DNA"/>
</dbReference>
<reference evidence="1 2" key="1">
    <citation type="submission" date="2018-04" db="EMBL/GenBank/DDBJ databases">
        <title>The genome of golden apple snail Pomacea canaliculata provides insight into stress tolerance and invasive adaptation.</title>
        <authorList>
            <person name="Liu C."/>
            <person name="Liu B."/>
            <person name="Ren Y."/>
            <person name="Zhang Y."/>
            <person name="Wang H."/>
            <person name="Li S."/>
            <person name="Jiang F."/>
            <person name="Yin L."/>
            <person name="Zhang G."/>
            <person name="Qian W."/>
            <person name="Fan W."/>
        </authorList>
    </citation>
    <scope>NUCLEOTIDE SEQUENCE [LARGE SCALE GENOMIC DNA]</scope>
    <source>
        <strain evidence="1">SZHN2017</strain>
        <tissue evidence="1">Muscle</tissue>
    </source>
</reference>
<comment type="caution">
    <text evidence="1">The sequence shown here is derived from an EMBL/GenBank/DDBJ whole genome shotgun (WGS) entry which is preliminary data.</text>
</comment>